<organism evidence="2 3">
    <name type="scientific">Devosia lucknowensis</name>
    <dbReference type="NCBI Taxonomy" id="1096929"/>
    <lineage>
        <taxon>Bacteria</taxon>
        <taxon>Pseudomonadati</taxon>
        <taxon>Pseudomonadota</taxon>
        <taxon>Alphaproteobacteria</taxon>
        <taxon>Hyphomicrobiales</taxon>
        <taxon>Devosiaceae</taxon>
        <taxon>Devosia</taxon>
    </lineage>
</organism>
<gene>
    <name evidence="2" type="ORF">SAMN06295905_1889</name>
</gene>
<proteinExistence type="predicted"/>
<evidence type="ECO:0000313" key="3">
    <source>
        <dbReference type="Proteomes" id="UP000194474"/>
    </source>
</evidence>
<reference evidence="3" key="1">
    <citation type="submission" date="2017-04" db="EMBL/GenBank/DDBJ databases">
        <authorList>
            <person name="Varghese N."/>
            <person name="Submissions S."/>
        </authorList>
    </citation>
    <scope>NUCLEOTIDE SEQUENCE [LARGE SCALE GENOMIC DNA]</scope>
</reference>
<dbReference type="InterPro" id="IPR032347">
    <property type="entry name" value="DUF4864"/>
</dbReference>
<evidence type="ECO:0000313" key="2">
    <source>
        <dbReference type="EMBL" id="SMQ70350.1"/>
    </source>
</evidence>
<protein>
    <recommendedName>
        <fullName evidence="4">DUF4864 domain-containing protein</fullName>
    </recommendedName>
</protein>
<evidence type="ECO:0008006" key="4">
    <source>
        <dbReference type="Google" id="ProtNLM"/>
    </source>
</evidence>
<sequence length="139" mass="14697">MRSILALILSAFALVAPLAQEDAGRPAWQDSVSAQIEALRADDGEAALAMAGAAFRASYTDPERFIADIKGAGYAPIAASRSHSFGSSRTLVTGMVVQEVEFIGVDGKVWEAIYQMAEEPNEGWRVQGVILRGTAGIGI</sequence>
<dbReference type="AlphaFoldDB" id="A0A1Y6FAK0"/>
<keyword evidence="3" id="KW-1185">Reference proteome</keyword>
<dbReference type="EMBL" id="FXWK01000001">
    <property type="protein sequence ID" value="SMQ70350.1"/>
    <property type="molecule type" value="Genomic_DNA"/>
</dbReference>
<keyword evidence="1" id="KW-0732">Signal</keyword>
<name>A0A1Y6FAK0_9HYPH</name>
<dbReference type="Proteomes" id="UP000194474">
    <property type="component" value="Unassembled WGS sequence"/>
</dbReference>
<dbReference type="Pfam" id="PF16156">
    <property type="entry name" value="DUF4864"/>
    <property type="match status" value="1"/>
</dbReference>
<dbReference type="RefSeq" id="WP_170926406.1">
    <property type="nucleotide sequence ID" value="NZ_FXWK01000001.1"/>
</dbReference>
<evidence type="ECO:0000256" key="1">
    <source>
        <dbReference type="SAM" id="SignalP"/>
    </source>
</evidence>
<feature type="signal peptide" evidence="1">
    <location>
        <begin position="1"/>
        <end position="21"/>
    </location>
</feature>
<feature type="chain" id="PRO_5011005324" description="DUF4864 domain-containing protein" evidence="1">
    <location>
        <begin position="22"/>
        <end position="139"/>
    </location>
</feature>
<accession>A0A1Y6FAK0</accession>